<name>A0A1I3TV85_9RHOB</name>
<sequence length="70" mass="7896">MNTPDLYSPKELAKISGWPERRIRNLLRSGHLRHVRVGTSYLLPSSAISEYVERNMIEPLATSGRENSGS</sequence>
<feature type="domain" description="Helix-turn-helix" evidence="1">
    <location>
        <begin position="6"/>
        <end position="55"/>
    </location>
</feature>
<dbReference type="STRING" id="588602.SAMN04487991_2892"/>
<dbReference type="RefSeq" id="WP_090061399.1">
    <property type="nucleotide sequence ID" value="NZ_FORH01000005.1"/>
</dbReference>
<gene>
    <name evidence="2" type="ORF">SAMN04487991_2892</name>
</gene>
<organism evidence="2 3">
    <name type="scientific">Celeribacter neptunius</name>
    <dbReference type="NCBI Taxonomy" id="588602"/>
    <lineage>
        <taxon>Bacteria</taxon>
        <taxon>Pseudomonadati</taxon>
        <taxon>Pseudomonadota</taxon>
        <taxon>Alphaproteobacteria</taxon>
        <taxon>Rhodobacterales</taxon>
        <taxon>Roseobacteraceae</taxon>
        <taxon>Celeribacter</taxon>
    </lineage>
</organism>
<evidence type="ECO:0000313" key="3">
    <source>
        <dbReference type="Proteomes" id="UP000199630"/>
    </source>
</evidence>
<dbReference type="NCBIfam" id="TIGR01764">
    <property type="entry name" value="excise"/>
    <property type="match status" value="1"/>
</dbReference>
<dbReference type="AlphaFoldDB" id="A0A1I3TV85"/>
<accession>A0A1I3TV85</accession>
<dbReference type="Pfam" id="PF12728">
    <property type="entry name" value="HTH_17"/>
    <property type="match status" value="1"/>
</dbReference>
<dbReference type="InterPro" id="IPR041657">
    <property type="entry name" value="HTH_17"/>
</dbReference>
<keyword evidence="3" id="KW-1185">Reference proteome</keyword>
<dbReference type="EMBL" id="FORH01000005">
    <property type="protein sequence ID" value="SFJ74695.1"/>
    <property type="molecule type" value="Genomic_DNA"/>
</dbReference>
<dbReference type="OrthoDB" id="7863944at2"/>
<evidence type="ECO:0000259" key="1">
    <source>
        <dbReference type="Pfam" id="PF12728"/>
    </source>
</evidence>
<proteinExistence type="predicted"/>
<reference evidence="3" key="1">
    <citation type="submission" date="2016-10" db="EMBL/GenBank/DDBJ databases">
        <authorList>
            <person name="Varghese N."/>
            <person name="Submissions S."/>
        </authorList>
    </citation>
    <scope>NUCLEOTIDE SEQUENCE [LARGE SCALE GENOMIC DNA]</scope>
    <source>
        <strain evidence="3">DSM 26471</strain>
    </source>
</reference>
<dbReference type="Proteomes" id="UP000199630">
    <property type="component" value="Unassembled WGS sequence"/>
</dbReference>
<protein>
    <submittedName>
        <fullName evidence="2">DNA binding domain-containing protein, excisionase family</fullName>
    </submittedName>
</protein>
<dbReference type="InterPro" id="IPR010093">
    <property type="entry name" value="SinI_DNA-bd"/>
</dbReference>
<evidence type="ECO:0000313" key="2">
    <source>
        <dbReference type="EMBL" id="SFJ74695.1"/>
    </source>
</evidence>
<dbReference type="GO" id="GO:0003677">
    <property type="term" value="F:DNA binding"/>
    <property type="evidence" value="ECO:0007669"/>
    <property type="project" value="InterPro"/>
</dbReference>